<dbReference type="InterPro" id="IPR036760">
    <property type="entry name" value="SspB-like_sf"/>
</dbReference>
<protein>
    <submittedName>
        <fullName evidence="2">Stringent starvation protein B</fullName>
    </submittedName>
</protein>
<dbReference type="Pfam" id="PF04386">
    <property type="entry name" value="SspB"/>
    <property type="match status" value="1"/>
</dbReference>
<proteinExistence type="predicted"/>
<name>A0A4R6YBQ5_9BURK</name>
<dbReference type="RefSeq" id="WP_133618734.1">
    <property type="nucleotide sequence ID" value="NZ_SNZE01000001.1"/>
</dbReference>
<dbReference type="PANTHER" id="PTHR37486">
    <property type="entry name" value="STRINGENT STARVATION PROTEIN B"/>
    <property type="match status" value="1"/>
</dbReference>
<dbReference type="GO" id="GO:0005829">
    <property type="term" value="C:cytosol"/>
    <property type="evidence" value="ECO:0007669"/>
    <property type="project" value="TreeGrafter"/>
</dbReference>
<dbReference type="SUPFAM" id="SSF101738">
    <property type="entry name" value="SspB-like"/>
    <property type="match status" value="1"/>
</dbReference>
<comment type="caution">
    <text evidence="2">The sequence shown here is derived from an EMBL/GenBank/DDBJ whole genome shotgun (WGS) entry which is preliminary data.</text>
</comment>
<dbReference type="OrthoDB" id="9797358at2"/>
<dbReference type="PANTHER" id="PTHR37486:SF1">
    <property type="entry name" value="STRINGENT STARVATION PROTEIN B"/>
    <property type="match status" value="1"/>
</dbReference>
<organism evidence="2 3">
    <name type="scientific">Hydromonas duriensis</name>
    <dbReference type="NCBI Taxonomy" id="1527608"/>
    <lineage>
        <taxon>Bacteria</taxon>
        <taxon>Pseudomonadati</taxon>
        <taxon>Pseudomonadota</taxon>
        <taxon>Betaproteobacteria</taxon>
        <taxon>Burkholderiales</taxon>
        <taxon>Burkholderiaceae</taxon>
        <taxon>Hydromonas</taxon>
    </lineage>
</organism>
<keyword evidence="3" id="KW-1185">Reference proteome</keyword>
<sequence>MLDATQKPYIVRALWDWCNDLGQTPHILVQVTEHARVPMAYVKDGRIVLDVSMEATSDLNLAGDAIDFQARFGGVAHHIHVPYRNIIAIFSAESGQGMSFEFEDVTQDEAAQSPIDTQNESEDEPPSPTTPPTGKGSPLKLVK</sequence>
<dbReference type="EMBL" id="SNZE01000001">
    <property type="protein sequence ID" value="TDR33039.1"/>
    <property type="molecule type" value="Genomic_DNA"/>
</dbReference>
<reference evidence="2 3" key="1">
    <citation type="submission" date="2019-03" db="EMBL/GenBank/DDBJ databases">
        <title>Genomic Encyclopedia of Type Strains, Phase IV (KMG-IV): sequencing the most valuable type-strain genomes for metagenomic binning, comparative biology and taxonomic classification.</title>
        <authorList>
            <person name="Goeker M."/>
        </authorList>
    </citation>
    <scope>NUCLEOTIDE SEQUENCE [LARGE SCALE GENOMIC DNA]</scope>
    <source>
        <strain evidence="2 3">DSM 102852</strain>
    </source>
</reference>
<accession>A0A4R6YBQ5</accession>
<evidence type="ECO:0000313" key="3">
    <source>
        <dbReference type="Proteomes" id="UP000294480"/>
    </source>
</evidence>
<dbReference type="AlphaFoldDB" id="A0A4R6YBQ5"/>
<dbReference type="Proteomes" id="UP000294480">
    <property type="component" value="Unassembled WGS sequence"/>
</dbReference>
<feature type="compositionally biased region" description="Low complexity" evidence="1">
    <location>
        <begin position="132"/>
        <end position="143"/>
    </location>
</feature>
<dbReference type="GO" id="GO:0005840">
    <property type="term" value="C:ribosome"/>
    <property type="evidence" value="ECO:0007669"/>
    <property type="project" value="TreeGrafter"/>
</dbReference>
<dbReference type="GO" id="GO:0045732">
    <property type="term" value="P:positive regulation of protein catabolic process"/>
    <property type="evidence" value="ECO:0007669"/>
    <property type="project" value="TreeGrafter"/>
</dbReference>
<feature type="region of interest" description="Disordered" evidence="1">
    <location>
        <begin position="101"/>
        <end position="143"/>
    </location>
</feature>
<dbReference type="InterPro" id="IPR007481">
    <property type="entry name" value="SspB"/>
</dbReference>
<gene>
    <name evidence="2" type="ORF">DFR44_10189</name>
</gene>
<dbReference type="Gene3D" id="2.30.30.220">
    <property type="entry name" value="SspB-like"/>
    <property type="match status" value="1"/>
</dbReference>
<dbReference type="NCBIfam" id="NF008769">
    <property type="entry name" value="PRK11798.2-5"/>
    <property type="match status" value="1"/>
</dbReference>
<dbReference type="PIRSF" id="PIRSF005276">
    <property type="entry name" value="SspB"/>
    <property type="match status" value="1"/>
</dbReference>
<evidence type="ECO:0000256" key="1">
    <source>
        <dbReference type="SAM" id="MobiDB-lite"/>
    </source>
</evidence>
<evidence type="ECO:0000313" key="2">
    <source>
        <dbReference type="EMBL" id="TDR33039.1"/>
    </source>
</evidence>